<accession>A0A8S5RJH1</accession>
<keyword evidence="1" id="KW-1133">Transmembrane helix</keyword>
<evidence type="ECO:0000313" key="2">
    <source>
        <dbReference type="EMBL" id="DAE31250.1"/>
    </source>
</evidence>
<name>A0A8S5RJH1_9VIRU</name>
<protein>
    <submittedName>
        <fullName evidence="2">Uncharacterized protein</fullName>
    </submittedName>
</protein>
<dbReference type="EMBL" id="BK059106">
    <property type="protein sequence ID" value="DAE31250.1"/>
    <property type="molecule type" value="Genomic_DNA"/>
</dbReference>
<evidence type="ECO:0000256" key="1">
    <source>
        <dbReference type="SAM" id="Phobius"/>
    </source>
</evidence>
<keyword evidence="1" id="KW-0472">Membrane</keyword>
<reference evidence="2" key="1">
    <citation type="journal article" date="2021" name="Proc. Natl. Acad. Sci. U.S.A.">
        <title>A Catalog of Tens of Thousands of Viruses from Human Metagenomes Reveals Hidden Associations with Chronic Diseases.</title>
        <authorList>
            <person name="Tisza M.J."/>
            <person name="Buck C.B."/>
        </authorList>
    </citation>
    <scope>NUCLEOTIDE SEQUENCE</scope>
    <source>
        <strain evidence="2">CtHG14</strain>
    </source>
</reference>
<organism evidence="2">
    <name type="scientific">virus sp. ctHG14</name>
    <dbReference type="NCBI Taxonomy" id="2827626"/>
    <lineage>
        <taxon>Viruses</taxon>
    </lineage>
</organism>
<sequence length="36" mass="4365">MSVYLAALFVVNMSYPCRFYILFLWHNTVRIRGRKV</sequence>
<proteinExistence type="predicted"/>
<feature type="transmembrane region" description="Helical" evidence="1">
    <location>
        <begin position="6"/>
        <end position="25"/>
    </location>
</feature>
<keyword evidence="1" id="KW-0812">Transmembrane</keyword>